<name>A0A9X0UGU9_9PROT</name>
<dbReference type="RefSeq" id="WP_186770389.1">
    <property type="nucleotide sequence ID" value="NZ_JACOMF010000008.1"/>
</dbReference>
<dbReference type="InterPro" id="IPR018759">
    <property type="entry name" value="BBP2_2"/>
</dbReference>
<reference evidence="2" key="1">
    <citation type="submission" date="2020-08" db="EMBL/GenBank/DDBJ databases">
        <authorList>
            <person name="Hu Y."/>
            <person name="Nguyen S.V."/>
            <person name="Li F."/>
            <person name="Fanning S."/>
        </authorList>
    </citation>
    <scope>NUCLEOTIDE SEQUENCE</scope>
    <source>
        <strain evidence="2">SYSU D8009</strain>
    </source>
</reference>
<dbReference type="Proteomes" id="UP000600101">
    <property type="component" value="Unassembled WGS sequence"/>
</dbReference>
<dbReference type="AlphaFoldDB" id="A0A9X0UGU9"/>
<keyword evidence="3" id="KW-1185">Reference proteome</keyword>
<feature type="signal peptide" evidence="1">
    <location>
        <begin position="1"/>
        <end position="33"/>
    </location>
</feature>
<keyword evidence="1" id="KW-0732">Signal</keyword>
<dbReference type="Pfam" id="PF10082">
    <property type="entry name" value="BBP2_2"/>
    <property type="match status" value="1"/>
</dbReference>
<gene>
    <name evidence="2" type="ORF">H7965_09815</name>
</gene>
<proteinExistence type="predicted"/>
<evidence type="ECO:0000313" key="3">
    <source>
        <dbReference type="Proteomes" id="UP000600101"/>
    </source>
</evidence>
<accession>A0A9X0UGU9</accession>
<comment type="caution">
    <text evidence="2">The sequence shown here is derived from an EMBL/GenBank/DDBJ whole genome shotgun (WGS) entry which is preliminary data.</text>
</comment>
<dbReference type="SUPFAM" id="SSF56935">
    <property type="entry name" value="Porins"/>
    <property type="match status" value="1"/>
</dbReference>
<dbReference type="EMBL" id="JACOMF010000008">
    <property type="protein sequence ID" value="MBC4015625.1"/>
    <property type="molecule type" value="Genomic_DNA"/>
</dbReference>
<protein>
    <submittedName>
        <fullName evidence="2">Outer membrane beta-barrel protein</fullName>
    </submittedName>
</protein>
<feature type="chain" id="PRO_5040905483" evidence="1">
    <location>
        <begin position="34"/>
        <end position="428"/>
    </location>
</feature>
<evidence type="ECO:0000256" key="1">
    <source>
        <dbReference type="SAM" id="SignalP"/>
    </source>
</evidence>
<evidence type="ECO:0000313" key="2">
    <source>
        <dbReference type="EMBL" id="MBC4015625.1"/>
    </source>
</evidence>
<sequence length="428" mass="47565">MANRFRRGRAPLGFVVTAQAALFLGWAAGEATAQGVSPRDVQRGMTVNTRPRPDYDPLGVRLGGFRLDGLVEIAPGFDSNLFGRKNNVESDGFVDQNVALNLRSDWTTHAVGAEATMNARQYFSSSPLDYQDWGVGGFGRYDFSADTSVEGRYRHSRDHLDVYSFDVQSAGIGQPVPFDSDEVTVTGNTRFNRVGVLGTGVYRTYRFQDVTIGGVNNQTSLNDFNTAIGAVGVSYAVAQGRSVTGVVRLQDISYTNSISHSRNSFTWEALLGFEYDFDGVWSGRIAVGWRQREYEGPGIKPLEGLAVEGQLTWVPTQLTTVRFNVARTIDESIRRDAVSFQRLQGGVAVDHEFRRNIILGADFRADRREYQSPNQTATDALLTLTTRYLLNRNVQIIGSYSYSRRLESSGGLPEYDRNLVQLRLRFAI</sequence>
<organism evidence="2 3">
    <name type="scientific">Siccirubricoccus deserti</name>
    <dbReference type="NCBI Taxonomy" id="2013562"/>
    <lineage>
        <taxon>Bacteria</taxon>
        <taxon>Pseudomonadati</taxon>
        <taxon>Pseudomonadota</taxon>
        <taxon>Alphaproteobacteria</taxon>
        <taxon>Acetobacterales</taxon>
        <taxon>Roseomonadaceae</taxon>
        <taxon>Siccirubricoccus</taxon>
    </lineage>
</organism>